<evidence type="ECO:0000313" key="6">
    <source>
        <dbReference type="Proteomes" id="UP000001191"/>
    </source>
</evidence>
<protein>
    <submittedName>
        <fullName evidence="5">Taurine catabolism dioxygenase TauD/TfdA</fullName>
    </submittedName>
</protein>
<evidence type="ECO:0000313" key="5">
    <source>
        <dbReference type="EMBL" id="ACC81860.1"/>
    </source>
</evidence>
<keyword evidence="5" id="KW-0223">Dioxygenase</keyword>
<accession>B2J109</accession>
<organism evidence="5 6">
    <name type="scientific">Nostoc punctiforme (strain ATCC 29133 / PCC 73102)</name>
    <dbReference type="NCBI Taxonomy" id="63737"/>
    <lineage>
        <taxon>Bacteria</taxon>
        <taxon>Bacillati</taxon>
        <taxon>Cyanobacteriota</taxon>
        <taxon>Cyanophyceae</taxon>
        <taxon>Nostocales</taxon>
        <taxon>Nostocaceae</taxon>
        <taxon>Nostoc</taxon>
    </lineage>
</organism>
<dbReference type="HOGENOM" id="CLU_044153_0_0_3"/>
<dbReference type="Proteomes" id="UP000001191">
    <property type="component" value="Chromosome"/>
</dbReference>
<dbReference type="eggNOG" id="COG2175">
    <property type="taxonomic scope" value="Bacteria"/>
</dbReference>
<keyword evidence="6" id="KW-1185">Reference proteome</keyword>
<dbReference type="InterPro" id="IPR042098">
    <property type="entry name" value="TauD-like_sf"/>
</dbReference>
<reference evidence="6" key="1">
    <citation type="submission" date="2008-04" db="EMBL/GenBank/DDBJ databases">
        <title>Complete sequence of chromosome of Nostoc punctiforme ATCC 29133.</title>
        <authorList>
            <consortium name="US DOE Joint Genome Institute"/>
            <person name="Copeland A."/>
            <person name="Lucas S."/>
            <person name="Lapidus A."/>
            <person name="Glavina del Rio T."/>
            <person name="Dalin E."/>
            <person name="Tice H."/>
            <person name="Pitluck S."/>
            <person name="Chain P."/>
            <person name="Malfatti S."/>
            <person name="Shin M."/>
            <person name="Vergez L."/>
            <person name="Schmutz J."/>
            <person name="Larimer F."/>
            <person name="Land M."/>
            <person name="Hauser L."/>
            <person name="Kyrpides N."/>
            <person name="Kim E."/>
            <person name="Meeks J.C."/>
            <person name="Elhai J."/>
            <person name="Campbell E.L."/>
            <person name="Thiel T."/>
            <person name="Longmire J."/>
            <person name="Potts M."/>
            <person name="Atlas R."/>
        </authorList>
    </citation>
    <scope>NUCLEOTIDE SEQUENCE [LARGE SCALE GENOMIC DNA]</scope>
    <source>
        <strain evidence="6">ATCC 29133 / PCC 73102</strain>
    </source>
</reference>
<dbReference type="EnsemblBacteria" id="ACC81860">
    <property type="protein sequence ID" value="ACC81860"/>
    <property type="gene ID" value="Npun_R3451"/>
</dbReference>
<dbReference type="OrthoDB" id="9769888at2"/>
<dbReference type="GO" id="GO:0051213">
    <property type="term" value="F:dioxygenase activity"/>
    <property type="evidence" value="ECO:0007669"/>
    <property type="project" value="UniProtKB-KW"/>
</dbReference>
<dbReference type="EMBL" id="CP001037">
    <property type="protein sequence ID" value="ACC81860.1"/>
    <property type="molecule type" value="Genomic_DNA"/>
</dbReference>
<comment type="cofactor">
    <cofactor evidence="1">
        <name>Fe(2+)</name>
        <dbReference type="ChEBI" id="CHEBI:29033"/>
    </cofactor>
</comment>
<evidence type="ECO:0000256" key="1">
    <source>
        <dbReference type="ARBA" id="ARBA00001954"/>
    </source>
</evidence>
<proteinExistence type="predicted"/>
<dbReference type="Gene3D" id="3.60.130.10">
    <property type="entry name" value="Clavaminate synthase-like"/>
    <property type="match status" value="1"/>
</dbReference>
<dbReference type="PANTHER" id="PTHR10696:SF56">
    <property type="entry name" value="TAUD_TFDA-LIKE DOMAIN-CONTAINING PROTEIN"/>
    <property type="match status" value="1"/>
</dbReference>
<sequence>MKKSPSDKLEIKKLPSLKRQAMSLSQQGLIKTEFIQAGKFLPLIVKPAVEGVNLAVWATRNRSFIETELLKYGGILFRNFKINGVAEFEEFIGSVSGELLEYRERSSPRSHVNGNIYTSTDYPASQSIFLHNENSYQHTWPLKIFFFCITAPQQGGETPIADVRKVFQQINPKIRELFIQKQVMYVRNFGNGFGLPWQTVFQTTSKLEVEEYCRKNGIETEWKDSDFLRTKQVRQAVTKHPITNEILWFNHAAFFHVSSLESTMRESLLAEFRESDLPQNTYYGDGSTIESSVLDEIRSCYQQETLTFPWQEGDILMLDNMLVAHGRAPFVGCRKIVVGMAEPYIHRAI</sequence>
<evidence type="ECO:0000256" key="2">
    <source>
        <dbReference type="ARBA" id="ARBA00023002"/>
    </source>
</evidence>
<feature type="domain" description="TauD/TfdA-like" evidence="4">
    <location>
        <begin position="49"/>
        <end position="337"/>
    </location>
</feature>
<dbReference type="STRING" id="63737.Npun_R3451"/>
<keyword evidence="2" id="KW-0560">Oxidoreductase</keyword>
<reference evidence="5 6" key="2">
    <citation type="journal article" date="2013" name="Plant Physiol.">
        <title>A Nostoc punctiforme Sugar Transporter Necessary to Establish a Cyanobacterium-Plant Symbiosis.</title>
        <authorList>
            <person name="Ekman M."/>
            <person name="Picossi S."/>
            <person name="Campbell E.L."/>
            <person name="Meeks J.C."/>
            <person name="Flores E."/>
        </authorList>
    </citation>
    <scope>NUCLEOTIDE SEQUENCE [LARGE SCALE GENOMIC DNA]</scope>
    <source>
        <strain evidence="6">ATCC 29133 / PCC 73102</strain>
    </source>
</reference>
<dbReference type="Pfam" id="PF02668">
    <property type="entry name" value="TauD"/>
    <property type="match status" value="1"/>
</dbReference>
<name>B2J109_NOSP7</name>
<dbReference type="InterPro" id="IPR003819">
    <property type="entry name" value="TauD/TfdA-like"/>
</dbReference>
<dbReference type="PANTHER" id="PTHR10696">
    <property type="entry name" value="GAMMA-BUTYROBETAINE HYDROXYLASE-RELATED"/>
    <property type="match status" value="1"/>
</dbReference>
<dbReference type="InterPro" id="IPR050411">
    <property type="entry name" value="AlphaKG_dependent_hydroxylases"/>
</dbReference>
<dbReference type="AlphaFoldDB" id="B2J109"/>
<dbReference type="RefSeq" id="WP_012409834.1">
    <property type="nucleotide sequence ID" value="NC_010628.1"/>
</dbReference>
<dbReference type="SUPFAM" id="SSF51197">
    <property type="entry name" value="Clavaminate synthase-like"/>
    <property type="match status" value="1"/>
</dbReference>
<keyword evidence="3" id="KW-0045">Antibiotic biosynthesis</keyword>
<dbReference type="GO" id="GO:0017000">
    <property type="term" value="P:antibiotic biosynthetic process"/>
    <property type="evidence" value="ECO:0007669"/>
    <property type="project" value="UniProtKB-KW"/>
</dbReference>
<evidence type="ECO:0000259" key="4">
    <source>
        <dbReference type="Pfam" id="PF02668"/>
    </source>
</evidence>
<evidence type="ECO:0000256" key="3">
    <source>
        <dbReference type="ARBA" id="ARBA00023194"/>
    </source>
</evidence>
<dbReference type="KEGG" id="npu:Npun_R3451"/>
<gene>
    <name evidence="5" type="ordered locus">Npun_R3451</name>
</gene>
<dbReference type="PhylomeDB" id="B2J109"/>